<dbReference type="PROSITE" id="PS51257">
    <property type="entry name" value="PROKAR_LIPOPROTEIN"/>
    <property type="match status" value="1"/>
</dbReference>
<evidence type="ECO:0000259" key="3">
    <source>
        <dbReference type="PROSITE" id="PS51762"/>
    </source>
</evidence>
<evidence type="ECO:0000313" key="4">
    <source>
        <dbReference type="EMBL" id="GAA0381055.1"/>
    </source>
</evidence>
<dbReference type="PANTHER" id="PTHR10963">
    <property type="entry name" value="GLYCOSYL HYDROLASE-RELATED"/>
    <property type="match status" value="1"/>
</dbReference>
<dbReference type="SUPFAM" id="SSF49899">
    <property type="entry name" value="Concanavalin A-like lectins/glucanases"/>
    <property type="match status" value="1"/>
</dbReference>
<keyword evidence="2" id="KW-0732">Signal</keyword>
<dbReference type="InterPro" id="IPR050546">
    <property type="entry name" value="Glycosyl_Hydrlase_16"/>
</dbReference>
<dbReference type="Pfam" id="PF00722">
    <property type="entry name" value="Glyco_hydro_16"/>
    <property type="match status" value="1"/>
</dbReference>
<dbReference type="Gene3D" id="2.60.120.200">
    <property type="match status" value="1"/>
</dbReference>
<comment type="caution">
    <text evidence="4">The sequence shown here is derived from an EMBL/GenBank/DDBJ whole genome shotgun (WGS) entry which is preliminary data.</text>
</comment>
<organism evidence="4 5">
    <name type="scientific">Streptomyces blastmyceticus</name>
    <dbReference type="NCBI Taxonomy" id="68180"/>
    <lineage>
        <taxon>Bacteria</taxon>
        <taxon>Bacillati</taxon>
        <taxon>Actinomycetota</taxon>
        <taxon>Actinomycetes</taxon>
        <taxon>Kitasatosporales</taxon>
        <taxon>Streptomycetaceae</taxon>
        <taxon>Streptomyces</taxon>
    </lineage>
</organism>
<dbReference type="PANTHER" id="PTHR10963:SF55">
    <property type="entry name" value="GLYCOSIDE HYDROLASE FAMILY 16 PROTEIN"/>
    <property type="match status" value="1"/>
</dbReference>
<gene>
    <name evidence="4" type="ORF">GCM10010319_69370</name>
</gene>
<sequence length="297" mass="32161">MLPTHRRRPRHWVLALAVLPLTLAACGGPPASHAPSSPATTATAPGLRLVWSDEFTGPAGSRPDPAKWVHETGADGWGNHEWENYTDRPDNASLDGKGNLNITARRAPAPGTRCAVGPCDITSARLITRGTFAQRYGRFEARIKVPAGPGLWPAFWMLGDDQGDHPCQDPKCGEIDIMEQVGAKEADTVWGSAHGPGYSGEHGLTKDYRLPDGRPFSDDFHAFAVDWQPGRLAFSVDGHTYQTRTPADAPSKEWIFDHPFFLLLNLAVGGDWPGPPDATTAFPATMTVDYVRAYAAS</sequence>
<dbReference type="PROSITE" id="PS51762">
    <property type="entry name" value="GH16_2"/>
    <property type="match status" value="1"/>
</dbReference>
<comment type="similarity">
    <text evidence="1">Belongs to the glycosyl hydrolase 16 family.</text>
</comment>
<reference evidence="4 5" key="1">
    <citation type="journal article" date="2019" name="Int. J. Syst. Evol. Microbiol.">
        <title>The Global Catalogue of Microorganisms (GCM) 10K type strain sequencing project: providing services to taxonomists for standard genome sequencing and annotation.</title>
        <authorList>
            <consortium name="The Broad Institute Genomics Platform"/>
            <consortium name="The Broad Institute Genome Sequencing Center for Infectious Disease"/>
            <person name="Wu L."/>
            <person name="Ma J."/>
        </authorList>
    </citation>
    <scope>NUCLEOTIDE SEQUENCE [LARGE SCALE GENOMIC DNA]</scope>
    <source>
        <strain evidence="4 5">JCM 4565</strain>
    </source>
</reference>
<keyword evidence="5" id="KW-1185">Reference proteome</keyword>
<accession>A0ABN0Y2J8</accession>
<feature type="domain" description="GH16" evidence="3">
    <location>
        <begin position="29"/>
        <end position="297"/>
    </location>
</feature>
<feature type="signal peptide" evidence="2">
    <location>
        <begin position="1"/>
        <end position="27"/>
    </location>
</feature>
<dbReference type="InterPro" id="IPR013320">
    <property type="entry name" value="ConA-like_dom_sf"/>
</dbReference>
<dbReference type="CDD" id="cd08023">
    <property type="entry name" value="GH16_laminarinase_like"/>
    <property type="match status" value="1"/>
</dbReference>
<dbReference type="GO" id="GO:0016787">
    <property type="term" value="F:hydrolase activity"/>
    <property type="evidence" value="ECO:0007669"/>
    <property type="project" value="UniProtKB-KW"/>
</dbReference>
<evidence type="ECO:0000313" key="5">
    <source>
        <dbReference type="Proteomes" id="UP001500063"/>
    </source>
</evidence>
<proteinExistence type="inferred from homology"/>
<evidence type="ECO:0000256" key="2">
    <source>
        <dbReference type="SAM" id="SignalP"/>
    </source>
</evidence>
<keyword evidence="4" id="KW-0378">Hydrolase</keyword>
<name>A0ABN0Y2J8_9ACTN</name>
<dbReference type="Proteomes" id="UP001500063">
    <property type="component" value="Unassembled WGS sequence"/>
</dbReference>
<dbReference type="RefSeq" id="WP_344124367.1">
    <property type="nucleotide sequence ID" value="NZ_BAAABW010000042.1"/>
</dbReference>
<evidence type="ECO:0000256" key="1">
    <source>
        <dbReference type="ARBA" id="ARBA00006865"/>
    </source>
</evidence>
<dbReference type="InterPro" id="IPR000757">
    <property type="entry name" value="Beta-glucanase-like"/>
</dbReference>
<dbReference type="EMBL" id="BAAABW010000042">
    <property type="protein sequence ID" value="GAA0381055.1"/>
    <property type="molecule type" value="Genomic_DNA"/>
</dbReference>
<protein>
    <submittedName>
        <fullName evidence="4">Glycoside hydrolase family 16 protein</fullName>
    </submittedName>
</protein>
<feature type="chain" id="PRO_5046571845" evidence="2">
    <location>
        <begin position="28"/>
        <end position="297"/>
    </location>
</feature>